<feature type="region of interest" description="Disordered" evidence="6">
    <location>
        <begin position="52"/>
        <end position="83"/>
    </location>
</feature>
<dbReference type="PANTHER" id="PTHR46117">
    <property type="entry name" value="FI24210P1"/>
    <property type="match status" value="1"/>
</dbReference>
<evidence type="ECO:0000313" key="9">
    <source>
        <dbReference type="Proteomes" id="UP000275846"/>
    </source>
</evidence>
<feature type="coiled-coil region" evidence="5">
    <location>
        <begin position="452"/>
        <end position="486"/>
    </location>
</feature>
<evidence type="ECO:0000256" key="6">
    <source>
        <dbReference type="SAM" id="MobiDB-lite"/>
    </source>
</evidence>
<feature type="domain" description="BHLH" evidence="7">
    <location>
        <begin position="394"/>
        <end position="448"/>
    </location>
</feature>
<evidence type="ECO:0000256" key="2">
    <source>
        <dbReference type="ARBA" id="ARBA00023015"/>
    </source>
</evidence>
<dbReference type="GO" id="GO:0000978">
    <property type="term" value="F:RNA polymerase II cis-regulatory region sequence-specific DNA binding"/>
    <property type="evidence" value="ECO:0007669"/>
    <property type="project" value="TreeGrafter"/>
</dbReference>
<dbReference type="SUPFAM" id="SSF47459">
    <property type="entry name" value="HLH, helix-loop-helix DNA-binding domain"/>
    <property type="match status" value="1"/>
</dbReference>
<dbReference type="InterPro" id="IPR011598">
    <property type="entry name" value="bHLH_dom"/>
</dbReference>
<evidence type="ECO:0000313" key="10">
    <source>
        <dbReference type="WBParaSite" id="SSLN_0000522101-mRNA-1"/>
    </source>
</evidence>
<evidence type="ECO:0000256" key="3">
    <source>
        <dbReference type="ARBA" id="ARBA00023163"/>
    </source>
</evidence>
<keyword evidence="5" id="KW-0175">Coiled coil</keyword>
<dbReference type="GO" id="GO:0000981">
    <property type="term" value="F:DNA-binding transcription factor activity, RNA polymerase II-specific"/>
    <property type="evidence" value="ECO:0007669"/>
    <property type="project" value="TreeGrafter"/>
</dbReference>
<dbReference type="Proteomes" id="UP000275846">
    <property type="component" value="Unassembled WGS sequence"/>
</dbReference>
<dbReference type="InterPro" id="IPR036638">
    <property type="entry name" value="HLH_DNA-bd_sf"/>
</dbReference>
<keyword evidence="9" id="KW-1185">Reference proteome</keyword>
<dbReference type="WBParaSite" id="SSLN_0000522101-mRNA-1">
    <property type="protein sequence ID" value="SSLN_0000522101-mRNA-1"/>
    <property type="gene ID" value="SSLN_0000522101"/>
</dbReference>
<feature type="region of interest" description="Disordered" evidence="6">
    <location>
        <begin position="557"/>
        <end position="635"/>
    </location>
</feature>
<feature type="region of interest" description="Disordered" evidence="6">
    <location>
        <begin position="135"/>
        <end position="154"/>
    </location>
</feature>
<evidence type="ECO:0000259" key="7">
    <source>
        <dbReference type="PROSITE" id="PS50888"/>
    </source>
</evidence>
<reference evidence="10" key="1">
    <citation type="submission" date="2016-06" db="UniProtKB">
        <authorList>
            <consortium name="WormBaseParasite"/>
        </authorList>
    </citation>
    <scope>IDENTIFICATION</scope>
</reference>
<dbReference type="Pfam" id="PF00010">
    <property type="entry name" value="HLH"/>
    <property type="match status" value="1"/>
</dbReference>
<dbReference type="Gene3D" id="4.10.280.10">
    <property type="entry name" value="Helix-loop-helix DNA-binding domain"/>
    <property type="match status" value="1"/>
</dbReference>
<keyword evidence="2" id="KW-0805">Transcription regulation</keyword>
<dbReference type="CDD" id="cd11396">
    <property type="entry name" value="bHLHzip_USF"/>
    <property type="match status" value="1"/>
</dbReference>
<dbReference type="EMBL" id="UYSU01033100">
    <property type="protein sequence ID" value="VDL91443.1"/>
    <property type="molecule type" value="Genomic_DNA"/>
</dbReference>
<evidence type="ECO:0000256" key="5">
    <source>
        <dbReference type="SAM" id="Coils"/>
    </source>
</evidence>
<dbReference type="AlphaFoldDB" id="A0A183SLG0"/>
<gene>
    <name evidence="8" type="ORF">SSLN_LOCUS5058</name>
</gene>
<feature type="compositionally biased region" description="Gly residues" evidence="6">
    <location>
        <begin position="71"/>
        <end position="83"/>
    </location>
</feature>
<name>A0A183SLG0_SCHSO</name>
<accession>A0A183SLG0</accession>
<reference evidence="8 9" key="2">
    <citation type="submission" date="2018-11" db="EMBL/GenBank/DDBJ databases">
        <authorList>
            <consortium name="Pathogen Informatics"/>
        </authorList>
    </citation>
    <scope>NUCLEOTIDE SEQUENCE [LARGE SCALE GENOMIC DNA]</scope>
    <source>
        <strain evidence="8 9">NST_G2</strain>
    </source>
</reference>
<evidence type="ECO:0000256" key="4">
    <source>
        <dbReference type="ARBA" id="ARBA00023242"/>
    </source>
</evidence>
<feature type="compositionally biased region" description="Polar residues" evidence="6">
    <location>
        <begin position="52"/>
        <end position="69"/>
    </location>
</feature>
<dbReference type="STRING" id="70667.A0A183SLG0"/>
<dbReference type="InterPro" id="IPR051732">
    <property type="entry name" value="USF"/>
</dbReference>
<dbReference type="OrthoDB" id="690068at2759"/>
<keyword evidence="3" id="KW-0804">Transcription</keyword>
<evidence type="ECO:0000313" key="8">
    <source>
        <dbReference type="EMBL" id="VDL91443.1"/>
    </source>
</evidence>
<evidence type="ECO:0000256" key="1">
    <source>
        <dbReference type="ARBA" id="ARBA00004123"/>
    </source>
</evidence>
<dbReference type="SMART" id="SM00353">
    <property type="entry name" value="HLH"/>
    <property type="match status" value="1"/>
</dbReference>
<dbReference type="GO" id="GO:0046983">
    <property type="term" value="F:protein dimerization activity"/>
    <property type="evidence" value="ECO:0007669"/>
    <property type="project" value="InterPro"/>
</dbReference>
<feature type="compositionally biased region" description="Polar residues" evidence="6">
    <location>
        <begin position="202"/>
        <end position="212"/>
    </location>
</feature>
<dbReference type="PROSITE" id="PS50888">
    <property type="entry name" value="BHLH"/>
    <property type="match status" value="1"/>
</dbReference>
<comment type="subcellular location">
    <subcellularLocation>
        <location evidence="1">Nucleus</location>
    </subcellularLocation>
</comment>
<dbReference type="PANTHER" id="PTHR46117:SF3">
    <property type="entry name" value="FI24210P1"/>
    <property type="match status" value="1"/>
</dbReference>
<feature type="compositionally biased region" description="Polar residues" evidence="6">
    <location>
        <begin position="607"/>
        <end position="619"/>
    </location>
</feature>
<sequence length="635" mass="66559">MDVSHGSSLNQIQHQQRQQQQQLYLLVPSNYPVIMPCPSQLIPLSSHLSSLDVTGGTSASLQDASSQEAGSTGGGGCGGGGGSISGELSHNAVSSDLLERAVVGGSGKVKTSCAASSASSPLHPLPGAATFYGTETSKQQRHSLGGSGGGTTTTGQVLSNWTQTLKRKCSSAVAVSPRTAQLLGCATVQSLSDVVQLTQRASTSPATSSHGANDSDLRSELIPLSRSPPPSVAYRLTDGEGDSISTALSPSASPPVITSHNFASCGLGGGIHGMTAVRSTSAAAVTSKKLTNLLGISQCTPVSTATVVEDSDNFLCTAGASRIREVLSPTAQPRSAMPALSDVKIPPPELCHSNSTNDSLLSVDSSKNSVFFPSESSPNRSYISRIGGDTKDIRRRVSHNEVERRRRDRINTWIAELHKLLPPEHQAKSQYQSKGVILKRVFEYFQNVAQILSSKSTTIEKLSEKNQALEQELRQLNRENQLLRASLNAHFSDFPTSSALSLSVLTPATAGSSARFSVAPTTFSKVIVQQEALHNRICSGDLREDSVLNGTVCTRQSPKRLASGNGGSGVSAAVPSSTPFEQLPAMSPSTDSSPPYKRALLFPLPPTTSATASNPALSYSSSTTTTTTDVSRPCM</sequence>
<feature type="region of interest" description="Disordered" evidence="6">
    <location>
        <begin position="202"/>
        <end position="230"/>
    </location>
</feature>
<keyword evidence="4" id="KW-0539">Nucleus</keyword>
<proteinExistence type="predicted"/>
<protein>
    <submittedName>
        <fullName evidence="10">BHLH domain-containing protein</fullName>
    </submittedName>
</protein>
<dbReference type="GO" id="GO:0005634">
    <property type="term" value="C:nucleus"/>
    <property type="evidence" value="ECO:0007669"/>
    <property type="project" value="UniProtKB-SubCell"/>
</dbReference>
<organism evidence="10">
    <name type="scientific">Schistocephalus solidus</name>
    <name type="common">Tapeworm</name>
    <dbReference type="NCBI Taxonomy" id="70667"/>
    <lineage>
        <taxon>Eukaryota</taxon>
        <taxon>Metazoa</taxon>
        <taxon>Spiralia</taxon>
        <taxon>Lophotrochozoa</taxon>
        <taxon>Platyhelminthes</taxon>
        <taxon>Cestoda</taxon>
        <taxon>Eucestoda</taxon>
        <taxon>Diphyllobothriidea</taxon>
        <taxon>Diphyllobothriidae</taxon>
        <taxon>Schistocephalus</taxon>
    </lineage>
</organism>